<feature type="compositionally biased region" description="Polar residues" evidence="23">
    <location>
        <begin position="483"/>
        <end position="497"/>
    </location>
</feature>
<feature type="compositionally biased region" description="Pro residues" evidence="23">
    <location>
        <begin position="164"/>
        <end position="173"/>
    </location>
</feature>
<evidence type="ECO:0000256" key="11">
    <source>
        <dbReference type="ARBA" id="ARBA00022759"/>
    </source>
</evidence>
<keyword evidence="6" id="KW-0004">4Fe-4S</keyword>
<dbReference type="GO" id="GO:0003677">
    <property type="term" value="F:DNA binding"/>
    <property type="evidence" value="ECO:0007669"/>
    <property type="project" value="UniProtKB-KW"/>
</dbReference>
<keyword evidence="13" id="KW-0378">Hydrolase</keyword>
<evidence type="ECO:0000256" key="9">
    <source>
        <dbReference type="ARBA" id="ARBA00022723"/>
    </source>
</evidence>
<dbReference type="InterPro" id="IPR011604">
    <property type="entry name" value="PDDEXK-like_dom_sf"/>
</dbReference>
<evidence type="ECO:0000256" key="20">
    <source>
        <dbReference type="ARBA" id="ARBA00023242"/>
    </source>
</evidence>
<dbReference type="Pfam" id="PF13087">
    <property type="entry name" value="AAA_12"/>
    <property type="match status" value="1"/>
</dbReference>
<keyword evidence="12" id="KW-0227">DNA damage</keyword>
<keyword evidence="28" id="KW-1185">Reference proteome</keyword>
<organism evidence="27 28">
    <name type="scientific">Mortierella alpina</name>
    <name type="common">Oleaginous fungus</name>
    <name type="synonym">Mortierella renispora</name>
    <dbReference type="NCBI Taxonomy" id="64518"/>
    <lineage>
        <taxon>Eukaryota</taxon>
        <taxon>Fungi</taxon>
        <taxon>Fungi incertae sedis</taxon>
        <taxon>Mucoromycota</taxon>
        <taxon>Mortierellomycotina</taxon>
        <taxon>Mortierellomycetes</taxon>
        <taxon>Mortierellales</taxon>
        <taxon>Mortierellaceae</taxon>
        <taxon>Mortierella</taxon>
    </lineage>
</organism>
<keyword evidence="7" id="KW-0235">DNA replication</keyword>
<feature type="region of interest" description="Disordered" evidence="23">
    <location>
        <begin position="158"/>
        <end position="278"/>
    </location>
</feature>
<evidence type="ECO:0000256" key="5">
    <source>
        <dbReference type="ARBA" id="ARBA00021516"/>
    </source>
</evidence>
<dbReference type="Gene3D" id="3.40.50.300">
    <property type="entry name" value="P-loop containing nucleotide triphosphate hydrolases"/>
    <property type="match status" value="3"/>
</dbReference>
<reference evidence="27" key="1">
    <citation type="journal article" date="2020" name="Fungal Divers.">
        <title>Resolving the Mortierellaceae phylogeny through synthesis of multi-gene phylogenetics and phylogenomics.</title>
        <authorList>
            <person name="Vandepol N."/>
            <person name="Liber J."/>
            <person name="Desiro A."/>
            <person name="Na H."/>
            <person name="Kennedy M."/>
            <person name="Barry K."/>
            <person name="Grigoriev I.V."/>
            <person name="Miller A.N."/>
            <person name="O'Donnell K."/>
            <person name="Stajich J.E."/>
            <person name="Bonito G."/>
        </authorList>
    </citation>
    <scope>NUCLEOTIDE SEQUENCE</scope>
    <source>
        <strain evidence="27">CK1249</strain>
    </source>
</reference>
<keyword evidence="19" id="KW-0234">DNA repair</keyword>
<dbReference type="GO" id="GO:0005524">
    <property type="term" value="F:ATP binding"/>
    <property type="evidence" value="ECO:0007669"/>
    <property type="project" value="UniProtKB-KW"/>
</dbReference>
<evidence type="ECO:0000256" key="7">
    <source>
        <dbReference type="ARBA" id="ARBA00022705"/>
    </source>
</evidence>
<evidence type="ECO:0000256" key="8">
    <source>
        <dbReference type="ARBA" id="ARBA00022722"/>
    </source>
</evidence>
<evidence type="ECO:0000256" key="4">
    <source>
        <dbReference type="ARBA" id="ARBA00012551"/>
    </source>
</evidence>
<evidence type="ECO:0000256" key="18">
    <source>
        <dbReference type="ARBA" id="ARBA00023125"/>
    </source>
</evidence>
<feature type="domain" description="DNA2/NAM7 helicase helicase" evidence="25">
    <location>
        <begin position="1318"/>
        <end position="1386"/>
    </location>
</feature>
<dbReference type="InterPro" id="IPR026851">
    <property type="entry name" value="Dna2/JHS1_DEXXQ-box"/>
</dbReference>
<comment type="cofactor">
    <cofactor evidence="1">
        <name>[4Fe-4S] cluster</name>
        <dbReference type="ChEBI" id="CHEBI:49883"/>
    </cofactor>
</comment>
<feature type="region of interest" description="Disordered" evidence="23">
    <location>
        <begin position="1"/>
        <end position="134"/>
    </location>
</feature>
<dbReference type="FunFam" id="3.40.50.300:FF:001170">
    <property type="entry name" value="DNA replication helicase Dna2"/>
    <property type="match status" value="1"/>
</dbReference>
<dbReference type="GO" id="GO:0043139">
    <property type="term" value="F:5'-3' DNA helicase activity"/>
    <property type="evidence" value="ECO:0007669"/>
    <property type="project" value="TreeGrafter"/>
</dbReference>
<evidence type="ECO:0000256" key="23">
    <source>
        <dbReference type="SAM" id="MobiDB-lite"/>
    </source>
</evidence>
<keyword evidence="11" id="KW-0255">Endonuclease</keyword>
<dbReference type="GO" id="GO:0017116">
    <property type="term" value="F:single-stranded DNA helicase activity"/>
    <property type="evidence" value="ECO:0007669"/>
    <property type="project" value="InterPro"/>
</dbReference>
<dbReference type="GO" id="GO:0046872">
    <property type="term" value="F:metal ion binding"/>
    <property type="evidence" value="ECO:0007669"/>
    <property type="project" value="UniProtKB-KW"/>
</dbReference>
<feature type="compositionally biased region" description="Basic residues" evidence="23">
    <location>
        <begin position="241"/>
        <end position="257"/>
    </location>
</feature>
<keyword evidence="18" id="KW-0238">DNA-binding</keyword>
<feature type="compositionally biased region" description="Basic and acidic residues" evidence="23">
    <location>
        <begin position="209"/>
        <end position="224"/>
    </location>
</feature>
<evidence type="ECO:0000313" key="28">
    <source>
        <dbReference type="Proteomes" id="UP000738359"/>
    </source>
</evidence>
<evidence type="ECO:0000259" key="26">
    <source>
        <dbReference type="Pfam" id="PF13087"/>
    </source>
</evidence>
<dbReference type="PANTHER" id="PTHR43788">
    <property type="entry name" value="DNA2/NAM7 HELICASE FAMILY MEMBER"/>
    <property type="match status" value="1"/>
</dbReference>
<gene>
    <name evidence="27" type="primary">DNA2_2</name>
    <name evidence="27" type="ORF">BGZ70_010205</name>
</gene>
<evidence type="ECO:0000256" key="16">
    <source>
        <dbReference type="ARBA" id="ARBA00023004"/>
    </source>
</evidence>
<feature type="domain" description="DNA2/NAM7 helicase-like C-terminal" evidence="26">
    <location>
        <begin position="1396"/>
        <end position="1627"/>
    </location>
</feature>
<keyword evidence="21" id="KW-0511">Multifunctional enzyme</keyword>
<feature type="compositionally biased region" description="Basic and acidic residues" evidence="23">
    <location>
        <begin position="190"/>
        <end position="199"/>
    </location>
</feature>
<dbReference type="FunFam" id="3.40.50.300:FF:000789">
    <property type="entry name" value="DNA replication ATP-dependent helicase/nuclease DNA2"/>
    <property type="match status" value="1"/>
</dbReference>
<dbReference type="InterPro" id="IPR027417">
    <property type="entry name" value="P-loop_NTPase"/>
</dbReference>
<dbReference type="InterPro" id="IPR050534">
    <property type="entry name" value="Coronavir_polyprotein_1ab"/>
</dbReference>
<evidence type="ECO:0000259" key="25">
    <source>
        <dbReference type="Pfam" id="PF13086"/>
    </source>
</evidence>
<dbReference type="CDD" id="cd22318">
    <property type="entry name" value="DNA2_N-like"/>
    <property type="match status" value="1"/>
</dbReference>
<dbReference type="InterPro" id="IPR047187">
    <property type="entry name" value="SF1_C_Upf1"/>
</dbReference>
<feature type="compositionally biased region" description="Low complexity" evidence="23">
    <location>
        <begin position="1"/>
        <end position="80"/>
    </location>
</feature>
<evidence type="ECO:0000259" key="24">
    <source>
        <dbReference type="Pfam" id="PF08696"/>
    </source>
</evidence>
<evidence type="ECO:0000313" key="27">
    <source>
        <dbReference type="EMBL" id="KAF9968699.1"/>
    </source>
</evidence>
<protein>
    <recommendedName>
        <fullName evidence="5">DNA replication ATP-dependent helicase/nuclease DNA2</fullName>
        <ecNumber evidence="4">3.6.4.12</ecNumber>
    </recommendedName>
</protein>
<dbReference type="InterPro" id="IPR041677">
    <property type="entry name" value="DNA2/NAM7_AAA_11"/>
</dbReference>
<dbReference type="GO" id="GO:0016787">
    <property type="term" value="F:hydrolase activity"/>
    <property type="evidence" value="ECO:0007669"/>
    <property type="project" value="UniProtKB-KW"/>
</dbReference>
<comment type="catalytic activity">
    <reaction evidence="22">
        <text>ATP + H2O = ADP + phosphate + H(+)</text>
        <dbReference type="Rhea" id="RHEA:13065"/>
        <dbReference type="ChEBI" id="CHEBI:15377"/>
        <dbReference type="ChEBI" id="CHEBI:15378"/>
        <dbReference type="ChEBI" id="CHEBI:30616"/>
        <dbReference type="ChEBI" id="CHEBI:43474"/>
        <dbReference type="ChEBI" id="CHEBI:456216"/>
        <dbReference type="EC" id="3.6.4.12"/>
    </reaction>
</comment>
<keyword evidence="17" id="KW-0411">Iron-sulfur</keyword>
<evidence type="ECO:0000256" key="17">
    <source>
        <dbReference type="ARBA" id="ARBA00023014"/>
    </source>
</evidence>
<evidence type="ECO:0000256" key="22">
    <source>
        <dbReference type="ARBA" id="ARBA00047995"/>
    </source>
</evidence>
<feature type="region of interest" description="Disordered" evidence="23">
    <location>
        <begin position="468"/>
        <end position="508"/>
    </location>
</feature>
<dbReference type="InterPro" id="IPR014808">
    <property type="entry name" value="DNA_replication_fac_Dna2_N"/>
</dbReference>
<dbReference type="GO" id="GO:0006281">
    <property type="term" value="P:DNA repair"/>
    <property type="evidence" value="ECO:0007669"/>
    <property type="project" value="UniProtKB-KW"/>
</dbReference>
<keyword evidence="8" id="KW-0540">Nuclease</keyword>
<keyword evidence="10" id="KW-0547">Nucleotide-binding</keyword>
<dbReference type="GO" id="GO:0051539">
    <property type="term" value="F:4 iron, 4 sulfur cluster binding"/>
    <property type="evidence" value="ECO:0007669"/>
    <property type="project" value="UniProtKB-KW"/>
</dbReference>
<dbReference type="GO" id="GO:0005634">
    <property type="term" value="C:nucleus"/>
    <property type="evidence" value="ECO:0007669"/>
    <property type="project" value="UniProtKB-SubCell"/>
</dbReference>
<proteinExistence type="inferred from homology"/>
<sequence>MSKLTKNASSSSLSRSKSSTSLKKTSSFKSDSKLSQASLSSFFSKTRPQDAASTSAGPSGPSQVPSSKAAAPNASKPTAPHGTLPSTTAPGGINKGKAPRRIIIDDDEEEEAAVRAKPSIAAKPMRRPKVENPFITSKATVDTKVRKTADLSKLALPFEERMPVSPPDSPAPAPTMLLPQELTSATTVGGRDEKPKDIPQESSQLQPKESLDESNRPLIEELEVRASSSSSSSEPTTTTPSKRRQSPIKTTPQRKSRAPSPFRTPTEKTKRALLPMESLGLSPEDSVFWAKTPPSEAWKKLKSMDTGRSHEEEAASIIGRLYETSSAGTALQTMDRRPKDRIREMLNTMRGSSEGLDQGLDDEYDDLETMDQPSPTKELVDRHRSNSARQHGLSRYHSAQDLGATIRKRGRRVTPAVAKPVPTPFLSPGKRRDDVLKMIEQIQENMTGSSDSPCLSSEDLPRPKRVHLDQADDENRPAALGSHTPTRTPTRNRSLNPQPSPGDFDDMFTDLDMDDNAFEELTQLERSSTWMSSASAGSVNIASPFSSVGSSADKSMSNVRRELADLGVDTPLHPQSTTNSLANQNTMPFDKSEVSVETNTDLNVDDFGDLDDLGDDFDLDDLDDTKVIRIDTAKYKRYRVNDVKDGIMDPRWQGQSKVLMLQEVRSENVVRIFLRESWVASKVSVGDIVHVISPYLYTTDIGVQDLMLEDAQGFLVVKPDYLVPTSALAESFSCVRKPIIDIRAKKTDESNIPMIHGTMLHELFQQSLLANDFTTASMEARIDAMIKDHINDLCLVNESIETAKESFMQQVGSCQDFARRYLQAAPRPDGTIDESMGFAASGNTSTLCINKILDIEENIWSPMFGLKGKIDASVQVVVKTSKKYGGAEGAETRTLTVPFELKTGKKSNVISHRAQTMLYTLLMTDRYDVNVQWGLLFYLKTGEFIRVPAPHDEIRTILMQRNEIAFYEEQKLALPPMAKSTSTCGRCFSFSSCTVLHKLLEDGTGETSGIGTMFDEATDHLNETHTEFMRKWNRLLALEQGDVAKFQSQIWTMLSAERLAAGNCFSNLQLIEELDGDGRDIHDRRGSELASVAAFTGHRLGEITVGLDRALMGPPMKLTGHDRDWNQAYRGMMDITAKPLSLTQRGSEDYHRHLSKNRITFRIDKDEMMAGLARTRNNLVQLFRADVHGGDAKRRHLVVDLEPPTFDPVEETRHVSADLNDDQKRAIDAVLSARDYALILGMPGTGKTTTIAHIIHTLVVRGKSVLLTSYTHSAVDNVLLKLDEDINIVRLGNKEKVHRDIRRLIPDFTEPPLNNVEAIQNFYGRCQVVGTTCLGIGDPIFMSKRFDYCIVDEASQITLPACLGPIRFADVFVLVGDHNQLPPLVKNPEAKKDGFDLSLFRMLSDRFPQSVTNLTQQYRMNQDVMLLSNTLVYKNQLRCANDEVANKVLEIPAMARFRRYCHAPKPADVFSDNSSTAAADGCQGHSSTQPCWLEQCLDPQRSVVFIDTDDVPAHEVQVGSSTQNPTEALLVRQLTEALISGGVAEDDIGIISVLRAQLKVLGRLLRSRPLLDIHTVDRYQGKDKECVIVSLVRSNAEQHVGELLKDWRRINVAFTRAKRKLVIFGSRQTLQGSPVFEQFLKLMEQQDWILKIAPQAQHQHPSLSAAWSSSSSSKALLSSSLSHVASIARTRKGPGGRPTLLERLMDEKDEEDEQGEDKENIERAALAMKDPRVQESKVKATRVIRAKPEAVLRAMPICKNILDSL</sequence>
<dbReference type="InterPro" id="IPR041679">
    <property type="entry name" value="DNA2/NAM7-like_C"/>
</dbReference>
<keyword evidence="16" id="KW-0408">Iron</keyword>
<dbReference type="GO" id="GO:0004519">
    <property type="term" value="F:endonuclease activity"/>
    <property type="evidence" value="ECO:0007669"/>
    <property type="project" value="UniProtKB-KW"/>
</dbReference>
<evidence type="ECO:0000256" key="2">
    <source>
        <dbReference type="ARBA" id="ARBA00004123"/>
    </source>
</evidence>
<dbReference type="EC" id="3.6.4.12" evidence="4"/>
<keyword evidence="15" id="KW-0067">ATP-binding</keyword>
<evidence type="ECO:0000256" key="21">
    <source>
        <dbReference type="ARBA" id="ARBA00023268"/>
    </source>
</evidence>
<feature type="domain" description="DNA replication factor Dna2 N-terminal" evidence="24">
    <location>
        <begin position="666"/>
        <end position="876"/>
    </location>
</feature>
<keyword evidence="9" id="KW-0479">Metal-binding</keyword>
<evidence type="ECO:0000256" key="6">
    <source>
        <dbReference type="ARBA" id="ARBA00022485"/>
    </source>
</evidence>
<dbReference type="Proteomes" id="UP000738359">
    <property type="component" value="Unassembled WGS sequence"/>
</dbReference>
<comment type="subcellular location">
    <subcellularLocation>
        <location evidence="2">Nucleus</location>
    </subcellularLocation>
</comment>
<evidence type="ECO:0000256" key="13">
    <source>
        <dbReference type="ARBA" id="ARBA00022801"/>
    </source>
</evidence>
<dbReference type="CDD" id="cd18041">
    <property type="entry name" value="DEXXQc_DNA2"/>
    <property type="match status" value="1"/>
</dbReference>
<evidence type="ECO:0000256" key="12">
    <source>
        <dbReference type="ARBA" id="ARBA00022763"/>
    </source>
</evidence>
<dbReference type="OrthoDB" id="6513042at2759"/>
<evidence type="ECO:0000256" key="19">
    <source>
        <dbReference type="ARBA" id="ARBA00023204"/>
    </source>
</evidence>
<feature type="region of interest" description="Disordered" evidence="23">
    <location>
        <begin position="371"/>
        <end position="433"/>
    </location>
</feature>
<dbReference type="PANTHER" id="PTHR43788:SF8">
    <property type="entry name" value="DNA-BINDING PROTEIN SMUBP-2"/>
    <property type="match status" value="1"/>
</dbReference>
<dbReference type="Pfam" id="PF13086">
    <property type="entry name" value="AAA_11"/>
    <property type="match status" value="2"/>
</dbReference>
<evidence type="ECO:0000256" key="3">
    <source>
        <dbReference type="ARBA" id="ARBA00007913"/>
    </source>
</evidence>
<dbReference type="Gene3D" id="3.90.320.10">
    <property type="match status" value="1"/>
</dbReference>
<dbReference type="Pfam" id="PF08696">
    <property type="entry name" value="Dna2"/>
    <property type="match status" value="1"/>
</dbReference>
<dbReference type="SUPFAM" id="SSF52540">
    <property type="entry name" value="P-loop containing nucleoside triphosphate hydrolases"/>
    <property type="match status" value="1"/>
</dbReference>
<dbReference type="GO" id="GO:0006260">
    <property type="term" value="P:DNA replication"/>
    <property type="evidence" value="ECO:0007669"/>
    <property type="project" value="UniProtKB-KW"/>
</dbReference>
<evidence type="ECO:0000256" key="14">
    <source>
        <dbReference type="ARBA" id="ARBA00022806"/>
    </source>
</evidence>
<evidence type="ECO:0000256" key="10">
    <source>
        <dbReference type="ARBA" id="ARBA00022741"/>
    </source>
</evidence>
<accession>A0A9P6JHC3</accession>
<dbReference type="CDD" id="cd18808">
    <property type="entry name" value="SF1_C_Upf1"/>
    <property type="match status" value="1"/>
</dbReference>
<comment type="similarity">
    <text evidence="3">Belongs to the DNA2/NAM7 helicase family.</text>
</comment>
<comment type="caution">
    <text evidence="27">The sequence shown here is derived from an EMBL/GenBank/DDBJ whole genome shotgun (WGS) entry which is preliminary data.</text>
</comment>
<dbReference type="EMBL" id="JAAAHY010000009">
    <property type="protein sequence ID" value="KAF9968699.1"/>
    <property type="molecule type" value="Genomic_DNA"/>
</dbReference>
<name>A0A9P6JHC3_MORAP</name>
<keyword evidence="14" id="KW-0347">Helicase</keyword>
<feature type="compositionally biased region" description="Low complexity" evidence="23">
    <location>
        <begin position="227"/>
        <end position="240"/>
    </location>
</feature>
<feature type="domain" description="DNA2/NAM7 helicase helicase" evidence="25">
    <location>
        <begin position="1219"/>
        <end position="1303"/>
    </location>
</feature>
<evidence type="ECO:0000256" key="1">
    <source>
        <dbReference type="ARBA" id="ARBA00001966"/>
    </source>
</evidence>
<keyword evidence="20" id="KW-0539">Nucleus</keyword>
<evidence type="ECO:0000256" key="15">
    <source>
        <dbReference type="ARBA" id="ARBA00022840"/>
    </source>
</evidence>